<dbReference type="EMBL" id="JAAEEH010000001">
    <property type="protein sequence ID" value="NDL66139.1"/>
    <property type="molecule type" value="Genomic_DNA"/>
</dbReference>
<evidence type="ECO:0000313" key="7">
    <source>
        <dbReference type="EMBL" id="NDL66139.1"/>
    </source>
</evidence>
<dbReference type="GO" id="GO:0005886">
    <property type="term" value="C:plasma membrane"/>
    <property type="evidence" value="ECO:0007669"/>
    <property type="project" value="TreeGrafter"/>
</dbReference>
<dbReference type="InterPro" id="IPR050515">
    <property type="entry name" value="Beta-lactam/transpept"/>
</dbReference>
<evidence type="ECO:0000259" key="5">
    <source>
        <dbReference type="Pfam" id="PF00905"/>
    </source>
</evidence>
<evidence type="ECO:0000256" key="2">
    <source>
        <dbReference type="ARBA" id="ARBA00007171"/>
    </source>
</evidence>
<dbReference type="PANTHER" id="PTHR30627:SF1">
    <property type="entry name" value="PEPTIDOGLYCAN D,D-TRANSPEPTIDASE FTSI"/>
    <property type="match status" value="1"/>
</dbReference>
<comment type="caution">
    <text evidence="7">The sequence shown here is derived from an EMBL/GenBank/DDBJ whole genome shotgun (WGS) entry which is preliminary data.</text>
</comment>
<dbReference type="SUPFAM" id="SSF56601">
    <property type="entry name" value="beta-lactamase/transpeptidase-like"/>
    <property type="match status" value="1"/>
</dbReference>
<reference evidence="7 8" key="1">
    <citation type="submission" date="2020-01" db="EMBL/GenBank/DDBJ databases">
        <title>Anaeroalcalibacter tamaniensis gen. nov., sp. nov., moderately halophilic strictly anaerobic fermenter bacterium from mud volcano of Taman peninsula.</title>
        <authorList>
            <person name="Frolova A."/>
            <person name="Merkel A.Y."/>
            <person name="Slobodkin A.I."/>
        </authorList>
    </citation>
    <scope>NUCLEOTIDE SEQUENCE [LARGE SCALE GENOMIC DNA]</scope>
    <source>
        <strain evidence="7 8">F-3ap</strain>
    </source>
</reference>
<evidence type="ECO:0000256" key="3">
    <source>
        <dbReference type="ARBA" id="ARBA00023136"/>
    </source>
</evidence>
<dbReference type="RefSeq" id="WP_162368868.1">
    <property type="nucleotide sequence ID" value="NZ_JAAEEH010000001.1"/>
</dbReference>
<protein>
    <submittedName>
        <fullName evidence="7">Penicillin-binding protein 2</fullName>
    </submittedName>
</protein>
<dbReference type="Gene3D" id="3.90.1310.10">
    <property type="entry name" value="Penicillin-binding protein 2a (Domain 2)"/>
    <property type="match status" value="1"/>
</dbReference>
<dbReference type="InterPro" id="IPR012338">
    <property type="entry name" value="Beta-lactam/transpept-like"/>
</dbReference>
<gene>
    <name evidence="7" type="ORF">GXN74_00065</name>
</gene>
<dbReference type="Gene3D" id="3.40.710.10">
    <property type="entry name" value="DD-peptidase/beta-lactamase superfamily"/>
    <property type="match status" value="1"/>
</dbReference>
<sequence>MTLVEGKNFKQAVLQNASAKGGNELLNYRRGEIMDRNGIVVAQSVANYELFLDPKLLLELQNPKIVEDTIAFLQENLGYDPARLREAIEGNPNSHVYTLKKDYTLEEIKATKEAIDRRRLIGVEYIESYRRNYPYNDFASDVIGFVNADNRGANGIEGYYEDYLKGGIGRRFGVVEDGNTVTQQEVLPTNGNDVYLNVDYTIQKYMEDAIDRYLEEYTATNIQVIAMDPNNGKVLGMASYPRYDANKPYDLSAFFTLEEQKALTPEEQADFRFGLWNNWGITSTYEPGSTYKPFVSAIAYEEGREKDGLYHCSGSAVVNGQRISCWKKEGHGAQTIEQILANSCNVGYMELGSLIGKDLYYNYQRLFGFGSVTNIDLLGETSARTLLHSYERLNTIELATGSFGQGFNITPIQLVSGFASLVNGGYLYEPHVVDRVVSPSGEVVLVNEPRMVRQVVSKETSREVVQALKGVVDEGTGQRAYIEGYEIGGKTATAEKLARDNINYVVSFIGFAPVENPQVITLVVVDEPRGPRIDSRYAAFIFKDVMEQMLPYLRVFKTDAVQPPEPLPQEAVEGVRETQQDPAGESPPEQEAATESTVEEGQE</sequence>
<dbReference type="Pfam" id="PF03717">
    <property type="entry name" value="PBP_dimer"/>
    <property type="match status" value="1"/>
</dbReference>
<evidence type="ECO:0000256" key="4">
    <source>
        <dbReference type="SAM" id="MobiDB-lite"/>
    </source>
</evidence>
<proteinExistence type="inferred from homology"/>
<feature type="region of interest" description="Disordered" evidence="4">
    <location>
        <begin position="563"/>
        <end position="603"/>
    </location>
</feature>
<evidence type="ECO:0000313" key="8">
    <source>
        <dbReference type="Proteomes" id="UP000461585"/>
    </source>
</evidence>
<dbReference type="GO" id="GO:0008658">
    <property type="term" value="F:penicillin binding"/>
    <property type="evidence" value="ECO:0007669"/>
    <property type="project" value="InterPro"/>
</dbReference>
<dbReference type="Pfam" id="PF00905">
    <property type="entry name" value="Transpeptidase"/>
    <property type="match status" value="1"/>
</dbReference>
<dbReference type="GO" id="GO:0071555">
    <property type="term" value="P:cell wall organization"/>
    <property type="evidence" value="ECO:0007669"/>
    <property type="project" value="TreeGrafter"/>
</dbReference>
<accession>A0A7X5KKY6</accession>
<comment type="subcellular location">
    <subcellularLocation>
        <location evidence="1">Membrane</location>
    </subcellularLocation>
</comment>
<dbReference type="InterPro" id="IPR036138">
    <property type="entry name" value="PBP_dimer_sf"/>
</dbReference>
<keyword evidence="3" id="KW-0472">Membrane</keyword>
<dbReference type="SUPFAM" id="SSF56519">
    <property type="entry name" value="Penicillin binding protein dimerisation domain"/>
    <property type="match status" value="1"/>
</dbReference>
<dbReference type="AlphaFoldDB" id="A0A7X5KKY6"/>
<dbReference type="PANTHER" id="PTHR30627">
    <property type="entry name" value="PEPTIDOGLYCAN D,D-TRANSPEPTIDASE"/>
    <property type="match status" value="1"/>
</dbReference>
<keyword evidence="8" id="KW-1185">Reference proteome</keyword>
<dbReference type="InterPro" id="IPR001460">
    <property type="entry name" value="PCN-bd_Tpept"/>
</dbReference>
<evidence type="ECO:0000259" key="6">
    <source>
        <dbReference type="Pfam" id="PF03717"/>
    </source>
</evidence>
<dbReference type="InterPro" id="IPR005311">
    <property type="entry name" value="PBP_dimer"/>
</dbReference>
<dbReference type="Proteomes" id="UP000461585">
    <property type="component" value="Unassembled WGS sequence"/>
</dbReference>
<evidence type="ECO:0000256" key="1">
    <source>
        <dbReference type="ARBA" id="ARBA00004370"/>
    </source>
</evidence>
<comment type="similarity">
    <text evidence="2">Belongs to the transpeptidase family.</text>
</comment>
<feature type="domain" description="Penicillin-binding protein dimerisation" evidence="6">
    <location>
        <begin position="29"/>
        <end position="182"/>
    </location>
</feature>
<organism evidence="7 8">
    <name type="scientific">Anaerotalea alkaliphila</name>
    <dbReference type="NCBI Taxonomy" id="2662126"/>
    <lineage>
        <taxon>Bacteria</taxon>
        <taxon>Bacillati</taxon>
        <taxon>Bacillota</taxon>
        <taxon>Clostridia</taxon>
        <taxon>Eubacteriales</taxon>
        <taxon>Anaerotalea</taxon>
    </lineage>
</organism>
<name>A0A7X5KKY6_9FIRM</name>
<feature type="domain" description="Penicillin-binding protein transpeptidase" evidence="5">
    <location>
        <begin position="224"/>
        <end position="547"/>
    </location>
</feature>